<dbReference type="GO" id="GO:0003723">
    <property type="term" value="F:RNA binding"/>
    <property type="evidence" value="ECO:0007669"/>
    <property type="project" value="UniProtKB-KW"/>
</dbReference>
<dbReference type="InterPro" id="IPR029063">
    <property type="entry name" value="SAM-dependent_MTases_sf"/>
</dbReference>
<dbReference type="Gene3D" id="3.40.50.150">
    <property type="entry name" value="Vaccinia Virus protein VP39"/>
    <property type="match status" value="1"/>
</dbReference>
<dbReference type="Proteomes" id="UP000242592">
    <property type="component" value="Unassembled WGS sequence"/>
</dbReference>
<feature type="domain" description="PUA" evidence="9">
    <location>
        <begin position="1"/>
        <end position="85"/>
    </location>
</feature>
<dbReference type="PANTHER" id="PTHR42873">
    <property type="entry name" value="RIBOSOMAL RNA LARGE SUBUNIT METHYLTRANSFERASE"/>
    <property type="match status" value="1"/>
</dbReference>
<dbReference type="STRING" id="1123380.SAMN02745199_0911"/>
<evidence type="ECO:0000313" key="11">
    <source>
        <dbReference type="Proteomes" id="UP000242592"/>
    </source>
</evidence>
<evidence type="ECO:0000256" key="7">
    <source>
        <dbReference type="ARBA" id="ARBA00022884"/>
    </source>
</evidence>
<dbReference type="Gene3D" id="2.30.130.10">
    <property type="entry name" value="PUA domain"/>
    <property type="match status" value="1"/>
</dbReference>
<gene>
    <name evidence="10" type="ORF">SAMN02745199_0911</name>
</gene>
<dbReference type="CDD" id="cd21153">
    <property type="entry name" value="PUA_RlmI"/>
    <property type="match status" value="1"/>
</dbReference>
<evidence type="ECO:0000256" key="6">
    <source>
        <dbReference type="ARBA" id="ARBA00022691"/>
    </source>
</evidence>
<dbReference type="PANTHER" id="PTHR42873:SF1">
    <property type="entry name" value="S-ADENOSYLMETHIONINE-DEPENDENT METHYLTRANSFERASE DOMAIN-CONTAINING PROTEIN"/>
    <property type="match status" value="1"/>
</dbReference>
<keyword evidence="5 10" id="KW-0808">Transferase</keyword>
<evidence type="ECO:0000256" key="4">
    <source>
        <dbReference type="ARBA" id="ARBA00022603"/>
    </source>
</evidence>
<dbReference type="CDD" id="cd02440">
    <property type="entry name" value="AdoMet_MTases"/>
    <property type="match status" value="1"/>
</dbReference>
<evidence type="ECO:0000256" key="5">
    <source>
        <dbReference type="ARBA" id="ARBA00022679"/>
    </source>
</evidence>
<dbReference type="RefSeq" id="WP_073072722.1">
    <property type="nucleotide sequence ID" value="NZ_FQXN01000003.1"/>
</dbReference>
<dbReference type="InterPro" id="IPR015947">
    <property type="entry name" value="PUA-like_sf"/>
</dbReference>
<dbReference type="OrthoDB" id="9805492at2"/>
<protein>
    <submittedName>
        <fullName evidence="10">SAM-dependent methyltransferase</fullName>
    </submittedName>
</protein>
<evidence type="ECO:0000256" key="1">
    <source>
        <dbReference type="ARBA" id="ARBA00004496"/>
    </source>
</evidence>
<dbReference type="Pfam" id="PF17785">
    <property type="entry name" value="PUA_3"/>
    <property type="match status" value="1"/>
</dbReference>
<dbReference type="GO" id="GO:0032259">
    <property type="term" value="P:methylation"/>
    <property type="evidence" value="ECO:0007669"/>
    <property type="project" value="UniProtKB-KW"/>
</dbReference>
<sequence>MKVYLKKNIKNRIKNGHPWIYYNEIEKIDGEIENGSIVEVFNHENYFIGKGYINFNSKIRIRLLTRKNEKIDKNFLKKRIVQALRRRNTKEESFRVIFSEADNLPGLIVDKFGNYLVIEINTLGIEKIKNFIIDVLIEIFNPVGIFEKSDSTSRKKEGLTTFTGWIYGNGPELIPYTINGIILFADTKGQKTGAFLDQRFNALSLRNYTNNKSCLDCFCYTGNFGLHMLKFGAKHVTFVDYSKRAIEVAELALKKNDFQNYELIVGNAFDILKSFYNSSKFFDVISIDPPSFAKSASTKQSALKGYKEINLRAMKILKERGILATSSCTQVISEQEFINTIFSAAIDTGKISRILHKGGQPYDHPQVLNILETQYLKFLLLEIENLK</sequence>
<evidence type="ECO:0000313" key="10">
    <source>
        <dbReference type="EMBL" id="SHH38667.1"/>
    </source>
</evidence>
<evidence type="ECO:0000256" key="2">
    <source>
        <dbReference type="ARBA" id="ARBA00022490"/>
    </source>
</evidence>
<keyword evidence="6" id="KW-0949">S-adenosyl-L-methionine</keyword>
<dbReference type="SMART" id="SM00359">
    <property type="entry name" value="PUA"/>
    <property type="match status" value="1"/>
</dbReference>
<dbReference type="SUPFAM" id="SSF88697">
    <property type="entry name" value="PUA domain-like"/>
    <property type="match status" value="1"/>
</dbReference>
<dbReference type="GO" id="GO:0008168">
    <property type="term" value="F:methyltransferase activity"/>
    <property type="evidence" value="ECO:0007669"/>
    <property type="project" value="UniProtKB-KW"/>
</dbReference>
<dbReference type="PROSITE" id="PS50890">
    <property type="entry name" value="PUA"/>
    <property type="match status" value="1"/>
</dbReference>
<name>A0A1M5SJ94_9BACT</name>
<dbReference type="EMBL" id="FQXN01000003">
    <property type="protein sequence ID" value="SHH38667.1"/>
    <property type="molecule type" value="Genomic_DNA"/>
</dbReference>
<evidence type="ECO:0000256" key="8">
    <source>
        <dbReference type="ARBA" id="ARBA00038091"/>
    </source>
</evidence>
<comment type="similarity">
    <text evidence="8">Belongs to the methyltransferase superfamily. RlmI family.</text>
</comment>
<dbReference type="InterPro" id="IPR041532">
    <property type="entry name" value="RlmI-like_PUA"/>
</dbReference>
<keyword evidence="7" id="KW-0694">RNA-binding</keyword>
<keyword evidence="4 10" id="KW-0489">Methyltransferase</keyword>
<evidence type="ECO:0000259" key="9">
    <source>
        <dbReference type="SMART" id="SM00359"/>
    </source>
</evidence>
<keyword evidence="2" id="KW-0963">Cytoplasm</keyword>
<accession>A0A1M5SJ94</accession>
<dbReference type="CDD" id="cd11572">
    <property type="entry name" value="RlmI_M_like"/>
    <property type="match status" value="1"/>
</dbReference>
<dbReference type="AlphaFoldDB" id="A0A1M5SJ94"/>
<organism evidence="10 11">
    <name type="scientific">Thermosipho atlanticus DSM 15807</name>
    <dbReference type="NCBI Taxonomy" id="1123380"/>
    <lineage>
        <taxon>Bacteria</taxon>
        <taxon>Thermotogati</taxon>
        <taxon>Thermotogota</taxon>
        <taxon>Thermotogae</taxon>
        <taxon>Thermotogales</taxon>
        <taxon>Fervidobacteriaceae</taxon>
        <taxon>Thermosipho</taxon>
    </lineage>
</organism>
<comment type="subcellular location">
    <subcellularLocation>
        <location evidence="1">Cytoplasm</location>
    </subcellularLocation>
</comment>
<keyword evidence="3" id="KW-0698">rRNA processing</keyword>
<dbReference type="Pfam" id="PF13847">
    <property type="entry name" value="Methyltransf_31"/>
    <property type="match status" value="1"/>
</dbReference>
<dbReference type="InterPro" id="IPR002478">
    <property type="entry name" value="PUA"/>
</dbReference>
<proteinExistence type="inferred from homology"/>
<dbReference type="GO" id="GO:0006364">
    <property type="term" value="P:rRNA processing"/>
    <property type="evidence" value="ECO:0007669"/>
    <property type="project" value="UniProtKB-KW"/>
</dbReference>
<dbReference type="Gene3D" id="3.30.750.80">
    <property type="entry name" value="RNA methyltransferase domain (HRMD) like"/>
    <property type="match status" value="1"/>
</dbReference>
<keyword evidence="11" id="KW-1185">Reference proteome</keyword>
<dbReference type="InterPro" id="IPR025714">
    <property type="entry name" value="Methyltranfer_dom"/>
</dbReference>
<reference evidence="11" key="1">
    <citation type="submission" date="2016-11" db="EMBL/GenBank/DDBJ databases">
        <authorList>
            <person name="Varghese N."/>
            <person name="Submissions S."/>
        </authorList>
    </citation>
    <scope>NUCLEOTIDE SEQUENCE [LARGE SCALE GENOMIC DNA]</scope>
    <source>
        <strain evidence="11">DSM 15807</strain>
    </source>
</reference>
<dbReference type="InterPro" id="IPR036974">
    <property type="entry name" value="PUA_sf"/>
</dbReference>
<evidence type="ECO:0000256" key="3">
    <source>
        <dbReference type="ARBA" id="ARBA00022552"/>
    </source>
</evidence>
<dbReference type="SUPFAM" id="SSF53335">
    <property type="entry name" value="S-adenosyl-L-methionine-dependent methyltransferases"/>
    <property type="match status" value="1"/>
</dbReference>